<gene>
    <name evidence="1" type="ORF">H0235_002481</name>
</gene>
<evidence type="ECO:0000313" key="1">
    <source>
        <dbReference type="EMBL" id="KAF7434290.1"/>
    </source>
</evidence>
<protein>
    <submittedName>
        <fullName evidence="1">Uncharacterized protein</fullName>
    </submittedName>
</protein>
<dbReference type="EMBL" id="JACSDY010000002">
    <property type="protein sequence ID" value="KAF7434290.1"/>
    <property type="molecule type" value="Genomic_DNA"/>
</dbReference>
<dbReference type="Proteomes" id="UP000600918">
    <property type="component" value="Unassembled WGS sequence"/>
</dbReference>
<organism evidence="1 2">
    <name type="scientific">Vespula pensylvanica</name>
    <name type="common">Western yellow jacket</name>
    <name type="synonym">Wasp</name>
    <dbReference type="NCBI Taxonomy" id="30213"/>
    <lineage>
        <taxon>Eukaryota</taxon>
        <taxon>Metazoa</taxon>
        <taxon>Ecdysozoa</taxon>
        <taxon>Arthropoda</taxon>
        <taxon>Hexapoda</taxon>
        <taxon>Insecta</taxon>
        <taxon>Pterygota</taxon>
        <taxon>Neoptera</taxon>
        <taxon>Endopterygota</taxon>
        <taxon>Hymenoptera</taxon>
        <taxon>Apocrita</taxon>
        <taxon>Aculeata</taxon>
        <taxon>Vespoidea</taxon>
        <taxon>Vespidae</taxon>
        <taxon>Vespinae</taxon>
        <taxon>Vespula</taxon>
    </lineage>
</organism>
<sequence length="133" mass="15584">MIHIISNVMYRSHHVKVDAYRDSQIKDDFILLCDHYYLKIKAISKQNLNSKMILNPREFRSEKAKIANSIKLIQTCLTNSSTIQFRKLQSLVQDSATYVRAQDSILPHLGIFKRVSWTYLHEYVENVRTKAPT</sequence>
<name>A0A834P9X9_VESPE</name>
<proteinExistence type="predicted"/>
<comment type="caution">
    <text evidence="1">The sequence shown here is derived from an EMBL/GenBank/DDBJ whole genome shotgun (WGS) entry which is preliminary data.</text>
</comment>
<keyword evidence="2" id="KW-1185">Reference proteome</keyword>
<accession>A0A834P9X9</accession>
<reference evidence="1" key="1">
    <citation type="journal article" date="2020" name="G3 (Bethesda)">
        <title>High-Quality Assemblies for Three Invasive Social Wasps from the &lt;i&gt;Vespula&lt;/i&gt; Genus.</title>
        <authorList>
            <person name="Harrop T.W.R."/>
            <person name="Guhlin J."/>
            <person name="McLaughlin G.M."/>
            <person name="Permina E."/>
            <person name="Stockwell P."/>
            <person name="Gilligan J."/>
            <person name="Le Lec M.F."/>
            <person name="Gruber M.A.M."/>
            <person name="Quinn O."/>
            <person name="Lovegrove M."/>
            <person name="Duncan E.J."/>
            <person name="Remnant E.J."/>
            <person name="Van Eeckhoven J."/>
            <person name="Graham B."/>
            <person name="Knapp R.A."/>
            <person name="Langford K.W."/>
            <person name="Kronenberg Z."/>
            <person name="Press M.O."/>
            <person name="Eacker S.M."/>
            <person name="Wilson-Rankin E.E."/>
            <person name="Purcell J."/>
            <person name="Lester P.J."/>
            <person name="Dearden P.K."/>
        </authorList>
    </citation>
    <scope>NUCLEOTIDE SEQUENCE</scope>
    <source>
        <strain evidence="1">Volc-1</strain>
    </source>
</reference>
<evidence type="ECO:0000313" key="2">
    <source>
        <dbReference type="Proteomes" id="UP000600918"/>
    </source>
</evidence>
<dbReference type="AlphaFoldDB" id="A0A834P9X9"/>